<dbReference type="Proteomes" id="UP000237947">
    <property type="component" value="Chromosome"/>
</dbReference>
<dbReference type="InterPro" id="IPR011009">
    <property type="entry name" value="Kinase-like_dom_sf"/>
</dbReference>
<dbReference type="PANTHER" id="PTHR21064:SF5">
    <property type="entry name" value="SLR1880 PROTEIN"/>
    <property type="match status" value="1"/>
</dbReference>
<keyword evidence="3" id="KW-1185">Reference proteome</keyword>
<dbReference type="InterPro" id="IPR002575">
    <property type="entry name" value="Aminoglycoside_PTrfase"/>
</dbReference>
<dbReference type="OrthoDB" id="526037at2"/>
<dbReference type="AlphaFoldDB" id="A0A2S0KLW9"/>
<evidence type="ECO:0000313" key="2">
    <source>
        <dbReference type="EMBL" id="AVM42016.1"/>
    </source>
</evidence>
<proteinExistence type="predicted"/>
<dbReference type="EMBL" id="CP027226">
    <property type="protein sequence ID" value="AVM42016.1"/>
    <property type="molecule type" value="Genomic_DNA"/>
</dbReference>
<gene>
    <name evidence="2" type="ORF">C5Q98_01660</name>
</gene>
<dbReference type="KEGG" id="fsa:C5Q98_01660"/>
<sequence length="376" mass="43182">MTLRKIALSKEVISNAFPIDSDSIIAVKPNTIGLVNSTFHIILHEDDKNIDKYILQRINTYAFKNPDQLMENIVNVTNFIGKKAISEGKDPNRDTMKVLSTRNGENYYTAEDGSCWRIYSTIENTYCLSQVENPQQFYESARAFGNFQYLLSDFDASTLHETIEKFHDTRVRYENFEKALAADEHDRAKDVSDEISFVKAHKEDCSYLMDRQEAGILPLRVTHNDTKLNNVLFDSKTDEAITVIDLDTVMPGLSVNDFGDSIRFGANTASEDEKDLNKVNLDLVLFESYTKGFIETCGEILTDAEIDDLYWGAKMMTLECGIRFLTDYLDGDKYFSLDYPEQNLDRARTQFKLVREIENNEEAIRAIIDKYRPKNN</sequence>
<feature type="domain" description="Aminoglycoside phosphotransferase" evidence="1">
    <location>
        <begin position="113"/>
        <end position="265"/>
    </location>
</feature>
<dbReference type="Gene3D" id="3.90.1200.10">
    <property type="match status" value="1"/>
</dbReference>
<protein>
    <submittedName>
        <fullName evidence="2">Mucin desulfatase</fullName>
    </submittedName>
</protein>
<evidence type="ECO:0000259" key="1">
    <source>
        <dbReference type="Pfam" id="PF01636"/>
    </source>
</evidence>
<name>A0A2S0KLW9_9FIRM</name>
<dbReference type="Pfam" id="PF01636">
    <property type="entry name" value="APH"/>
    <property type="match status" value="1"/>
</dbReference>
<reference evidence="3" key="1">
    <citation type="submission" date="2018-02" db="EMBL/GenBank/DDBJ databases">
        <authorList>
            <person name="Holder M.E."/>
            <person name="Ajami N.J."/>
            <person name="Petrosino J.F."/>
        </authorList>
    </citation>
    <scope>NUCLEOTIDE SEQUENCE [LARGE SCALE GENOMIC DNA]</scope>
    <source>
        <strain evidence="3">CCUG 47711</strain>
    </source>
</reference>
<evidence type="ECO:0000313" key="3">
    <source>
        <dbReference type="Proteomes" id="UP000237947"/>
    </source>
</evidence>
<accession>A0A2S0KLW9</accession>
<dbReference type="SUPFAM" id="SSF56112">
    <property type="entry name" value="Protein kinase-like (PK-like)"/>
    <property type="match status" value="1"/>
</dbReference>
<dbReference type="RefSeq" id="WP_106012002.1">
    <property type="nucleotide sequence ID" value="NZ_CP027226.1"/>
</dbReference>
<organism evidence="2 3">
    <name type="scientific">Fastidiosipila sanguinis</name>
    <dbReference type="NCBI Taxonomy" id="236753"/>
    <lineage>
        <taxon>Bacteria</taxon>
        <taxon>Bacillati</taxon>
        <taxon>Bacillota</taxon>
        <taxon>Clostridia</taxon>
        <taxon>Eubacteriales</taxon>
        <taxon>Oscillospiraceae</taxon>
        <taxon>Fastidiosipila</taxon>
    </lineage>
</organism>
<dbReference type="PANTHER" id="PTHR21064">
    <property type="entry name" value="AMINOGLYCOSIDE PHOSPHOTRANSFERASE DOMAIN-CONTAINING PROTEIN-RELATED"/>
    <property type="match status" value="1"/>
</dbReference>
<dbReference type="InterPro" id="IPR050249">
    <property type="entry name" value="Pseudomonas-type_ThrB"/>
</dbReference>